<dbReference type="AlphaFoldDB" id="A0A392VZ58"/>
<protein>
    <submittedName>
        <fullName evidence="1">Uncharacterized protein</fullName>
    </submittedName>
</protein>
<name>A0A392VZ58_9FABA</name>
<accession>A0A392VZ58</accession>
<proteinExistence type="predicted"/>
<evidence type="ECO:0000313" key="2">
    <source>
        <dbReference type="Proteomes" id="UP000265520"/>
    </source>
</evidence>
<reference evidence="1 2" key="1">
    <citation type="journal article" date="2018" name="Front. Plant Sci.">
        <title>Red Clover (Trifolium pratense) and Zigzag Clover (T. medium) - A Picture of Genomic Similarities and Differences.</title>
        <authorList>
            <person name="Dluhosova J."/>
            <person name="Istvanek J."/>
            <person name="Nedelnik J."/>
            <person name="Repkova J."/>
        </authorList>
    </citation>
    <scope>NUCLEOTIDE SEQUENCE [LARGE SCALE GENOMIC DNA]</scope>
    <source>
        <strain evidence="2">cv. 10/8</strain>
        <tissue evidence="1">Leaf</tissue>
    </source>
</reference>
<dbReference type="EMBL" id="LXQA011330180">
    <property type="protein sequence ID" value="MCI93476.1"/>
    <property type="molecule type" value="Genomic_DNA"/>
</dbReference>
<evidence type="ECO:0000313" key="1">
    <source>
        <dbReference type="EMBL" id="MCI93476.1"/>
    </source>
</evidence>
<keyword evidence="2" id="KW-1185">Reference proteome</keyword>
<comment type="caution">
    <text evidence="1">The sequence shown here is derived from an EMBL/GenBank/DDBJ whole genome shotgun (WGS) entry which is preliminary data.</text>
</comment>
<sequence>MGCLSSSAIVSLERSREKDVVVRSERQGRLLRLWEWDPSKGGGG</sequence>
<feature type="non-terminal residue" evidence="1">
    <location>
        <position position="44"/>
    </location>
</feature>
<organism evidence="1 2">
    <name type="scientific">Trifolium medium</name>
    <dbReference type="NCBI Taxonomy" id="97028"/>
    <lineage>
        <taxon>Eukaryota</taxon>
        <taxon>Viridiplantae</taxon>
        <taxon>Streptophyta</taxon>
        <taxon>Embryophyta</taxon>
        <taxon>Tracheophyta</taxon>
        <taxon>Spermatophyta</taxon>
        <taxon>Magnoliopsida</taxon>
        <taxon>eudicotyledons</taxon>
        <taxon>Gunneridae</taxon>
        <taxon>Pentapetalae</taxon>
        <taxon>rosids</taxon>
        <taxon>fabids</taxon>
        <taxon>Fabales</taxon>
        <taxon>Fabaceae</taxon>
        <taxon>Papilionoideae</taxon>
        <taxon>50 kb inversion clade</taxon>
        <taxon>NPAAA clade</taxon>
        <taxon>Hologalegina</taxon>
        <taxon>IRL clade</taxon>
        <taxon>Trifolieae</taxon>
        <taxon>Trifolium</taxon>
    </lineage>
</organism>
<dbReference type="Proteomes" id="UP000265520">
    <property type="component" value="Unassembled WGS sequence"/>
</dbReference>